<dbReference type="PANTHER" id="PTHR43397:SF1">
    <property type="entry name" value="ERGOTHIONEINE BIOSYNTHESIS PROTEIN 1"/>
    <property type="match status" value="1"/>
</dbReference>
<dbReference type="InterPro" id="IPR017804">
    <property type="entry name" value="MeTrfase_EgtD-like"/>
</dbReference>
<evidence type="ECO:0000256" key="1">
    <source>
        <dbReference type="ARBA" id="ARBA00022603"/>
    </source>
</evidence>
<dbReference type="GO" id="GO:0008168">
    <property type="term" value="F:methyltransferase activity"/>
    <property type="evidence" value="ECO:0007669"/>
    <property type="project" value="UniProtKB-KW"/>
</dbReference>
<dbReference type="AlphaFoldDB" id="A0A916YPI2"/>
<dbReference type="PIRSF" id="PIRSF018005">
    <property type="entry name" value="UCP018005"/>
    <property type="match status" value="1"/>
</dbReference>
<protein>
    <submittedName>
        <fullName evidence="4">Dimethylhistidine N-methyltransferase</fullName>
    </submittedName>
</protein>
<organism evidence="4 5">
    <name type="scientific">Croceicoccus mobilis</name>
    <dbReference type="NCBI Taxonomy" id="1703339"/>
    <lineage>
        <taxon>Bacteria</taxon>
        <taxon>Pseudomonadati</taxon>
        <taxon>Pseudomonadota</taxon>
        <taxon>Alphaproteobacteria</taxon>
        <taxon>Sphingomonadales</taxon>
        <taxon>Erythrobacteraceae</taxon>
        <taxon>Croceicoccus</taxon>
    </lineage>
</organism>
<dbReference type="NCBIfam" id="TIGR03438">
    <property type="entry name" value="egtD_ergothio"/>
    <property type="match status" value="1"/>
</dbReference>
<dbReference type="Gene3D" id="3.40.50.150">
    <property type="entry name" value="Vaccinia Virus protein VP39"/>
    <property type="match status" value="1"/>
</dbReference>
<accession>A0A916YPI2</accession>
<sequence>MAVTEALRIVDEDETGINNAFRDDVLRGLSEAQKAVPARWFYDERGSELFEQITQVEEYYPTRAETEILKKRGEEFRTAIGKGRAVVEFGSGSSVKTPLLLSAIDPAAYVPIDISGDFLCAAADQLSAKFPHLPVHPVEADFTRPVTMPTAIASMARLGFFPGSTIGNMVPRTAVDMLRDMRATLEDGSPEDTPPMLLIGMDRIKDAAILEAAYDDAAGVTAAFNLNLVTRINRELDGTIPENALKHRAIWNDEVARVEMHLEATRDIAFTVCERRFTMAKGETIHTENSHKYSRRSATALLLASGWSPITCWTDSDKRFMVMLAEASALRSAP</sequence>
<dbReference type="InterPro" id="IPR035094">
    <property type="entry name" value="EgtD"/>
</dbReference>
<keyword evidence="2" id="KW-0808">Transferase</keyword>
<dbReference type="InterPro" id="IPR029063">
    <property type="entry name" value="SAM-dependent_MTases_sf"/>
</dbReference>
<reference evidence="4" key="1">
    <citation type="journal article" date="2014" name="Int. J. Syst. Evol. Microbiol.">
        <title>Complete genome sequence of Corynebacterium casei LMG S-19264T (=DSM 44701T), isolated from a smear-ripened cheese.</title>
        <authorList>
            <consortium name="US DOE Joint Genome Institute (JGI-PGF)"/>
            <person name="Walter F."/>
            <person name="Albersmeier A."/>
            <person name="Kalinowski J."/>
            <person name="Ruckert C."/>
        </authorList>
    </citation>
    <scope>NUCLEOTIDE SEQUENCE</scope>
    <source>
        <strain evidence="4">CGMCC 1.15360</strain>
    </source>
</reference>
<dbReference type="SUPFAM" id="SSF53335">
    <property type="entry name" value="S-adenosyl-L-methionine-dependent methyltransferases"/>
    <property type="match status" value="1"/>
</dbReference>
<dbReference type="InterPro" id="IPR019257">
    <property type="entry name" value="MeTrfase_dom"/>
</dbReference>
<dbReference type="RefSeq" id="WP_066772303.1">
    <property type="nucleotide sequence ID" value="NZ_BMIP01000001.1"/>
</dbReference>
<evidence type="ECO:0000256" key="2">
    <source>
        <dbReference type="ARBA" id="ARBA00022679"/>
    </source>
</evidence>
<proteinExistence type="predicted"/>
<feature type="domain" description="Histidine-specific methyltransferase SAM-dependent" evidence="3">
    <location>
        <begin position="21"/>
        <end position="326"/>
    </location>
</feature>
<dbReference type="Pfam" id="PF10017">
    <property type="entry name" value="Methyltransf_33"/>
    <property type="match status" value="1"/>
</dbReference>
<evidence type="ECO:0000313" key="5">
    <source>
        <dbReference type="Proteomes" id="UP000612349"/>
    </source>
</evidence>
<comment type="caution">
    <text evidence="4">The sequence shown here is derived from an EMBL/GenBank/DDBJ whole genome shotgun (WGS) entry which is preliminary data.</text>
</comment>
<dbReference type="Proteomes" id="UP000612349">
    <property type="component" value="Unassembled WGS sequence"/>
</dbReference>
<dbReference type="InterPro" id="IPR051128">
    <property type="entry name" value="EgtD_Methyltrsf_superfamily"/>
</dbReference>
<evidence type="ECO:0000313" key="4">
    <source>
        <dbReference type="EMBL" id="GGD55551.1"/>
    </source>
</evidence>
<gene>
    <name evidence="4" type="ORF">GCM10010990_00860</name>
</gene>
<evidence type="ECO:0000259" key="3">
    <source>
        <dbReference type="Pfam" id="PF10017"/>
    </source>
</evidence>
<name>A0A916YPI2_9SPHN</name>
<dbReference type="EMBL" id="BMIP01000001">
    <property type="protein sequence ID" value="GGD55551.1"/>
    <property type="molecule type" value="Genomic_DNA"/>
</dbReference>
<reference evidence="4" key="2">
    <citation type="submission" date="2020-09" db="EMBL/GenBank/DDBJ databases">
        <authorList>
            <person name="Sun Q."/>
            <person name="Zhou Y."/>
        </authorList>
    </citation>
    <scope>NUCLEOTIDE SEQUENCE</scope>
    <source>
        <strain evidence="4">CGMCC 1.15360</strain>
    </source>
</reference>
<dbReference type="PANTHER" id="PTHR43397">
    <property type="entry name" value="ERGOTHIONEINE BIOSYNTHESIS PROTEIN 1"/>
    <property type="match status" value="1"/>
</dbReference>
<dbReference type="OrthoDB" id="5289726at2"/>
<dbReference type="GO" id="GO:0032259">
    <property type="term" value="P:methylation"/>
    <property type="evidence" value="ECO:0007669"/>
    <property type="project" value="UniProtKB-KW"/>
</dbReference>
<keyword evidence="1" id="KW-0489">Methyltransferase</keyword>
<keyword evidence="5" id="KW-1185">Reference proteome</keyword>